<dbReference type="Proteomes" id="UP000317243">
    <property type="component" value="Unassembled WGS sequence"/>
</dbReference>
<protein>
    <submittedName>
        <fullName evidence="1">Uncharacterized protein</fullName>
    </submittedName>
</protein>
<reference evidence="1 2" key="1">
    <citation type="submission" date="2019-02" db="EMBL/GenBank/DDBJ databases">
        <title>Deep-cultivation of Planctomycetes and their phenomic and genomic characterization uncovers novel biology.</title>
        <authorList>
            <person name="Wiegand S."/>
            <person name="Jogler M."/>
            <person name="Boedeker C."/>
            <person name="Pinto D."/>
            <person name="Vollmers J."/>
            <person name="Rivas-Marin E."/>
            <person name="Kohn T."/>
            <person name="Peeters S.H."/>
            <person name="Heuer A."/>
            <person name="Rast P."/>
            <person name="Oberbeckmann S."/>
            <person name="Bunk B."/>
            <person name="Jeske O."/>
            <person name="Meyerdierks A."/>
            <person name="Storesund J.E."/>
            <person name="Kallscheuer N."/>
            <person name="Luecker S."/>
            <person name="Lage O.M."/>
            <person name="Pohl T."/>
            <person name="Merkel B.J."/>
            <person name="Hornburger P."/>
            <person name="Mueller R.-W."/>
            <person name="Bruemmer F."/>
            <person name="Labrenz M."/>
            <person name="Spormann A.M."/>
            <person name="Op Den Camp H."/>
            <person name="Overmann J."/>
            <person name="Amann R."/>
            <person name="Jetten M.S.M."/>
            <person name="Mascher T."/>
            <person name="Medema M.H."/>
            <person name="Devos D.P."/>
            <person name="Kaster A.-K."/>
            <person name="Ovreas L."/>
            <person name="Rohde M."/>
            <person name="Galperin M.Y."/>
            <person name="Jogler C."/>
        </authorList>
    </citation>
    <scope>NUCLEOTIDE SEQUENCE [LARGE SCALE GENOMIC DNA]</scope>
    <source>
        <strain evidence="1 2">KOR42</strain>
    </source>
</reference>
<organism evidence="1 2">
    <name type="scientific">Thalassoglobus neptunius</name>
    <dbReference type="NCBI Taxonomy" id="1938619"/>
    <lineage>
        <taxon>Bacteria</taxon>
        <taxon>Pseudomonadati</taxon>
        <taxon>Planctomycetota</taxon>
        <taxon>Planctomycetia</taxon>
        <taxon>Planctomycetales</taxon>
        <taxon>Planctomycetaceae</taxon>
        <taxon>Thalassoglobus</taxon>
    </lineage>
</organism>
<dbReference type="AlphaFoldDB" id="A0A5C5WYX9"/>
<dbReference type="EMBL" id="SIHI01000005">
    <property type="protein sequence ID" value="TWT55301.1"/>
    <property type="molecule type" value="Genomic_DNA"/>
</dbReference>
<gene>
    <name evidence="1" type="ORF">KOR42_29290</name>
</gene>
<keyword evidence="2" id="KW-1185">Reference proteome</keyword>
<name>A0A5C5WYX9_9PLAN</name>
<sequence length="82" mass="8572">MSLEIGCTGNLTSKLSIPGNCAPNISTYSSIAIFRLRVCGTDHISDEMDDLDASSAANFLATPLGWGALQITLLTATRLAPS</sequence>
<evidence type="ECO:0000313" key="1">
    <source>
        <dbReference type="EMBL" id="TWT55301.1"/>
    </source>
</evidence>
<evidence type="ECO:0000313" key="2">
    <source>
        <dbReference type="Proteomes" id="UP000317243"/>
    </source>
</evidence>
<comment type="caution">
    <text evidence="1">The sequence shown here is derived from an EMBL/GenBank/DDBJ whole genome shotgun (WGS) entry which is preliminary data.</text>
</comment>
<proteinExistence type="predicted"/>
<accession>A0A5C5WYX9</accession>